<evidence type="ECO:0000256" key="4">
    <source>
        <dbReference type="ARBA" id="ARBA00023136"/>
    </source>
</evidence>
<feature type="transmembrane region" description="Helical" evidence="6">
    <location>
        <begin position="166"/>
        <end position="186"/>
    </location>
</feature>
<feature type="transmembrane region" description="Helical" evidence="6">
    <location>
        <begin position="136"/>
        <end position="159"/>
    </location>
</feature>
<keyword evidence="6" id="KW-0813">Transport</keyword>
<evidence type="ECO:0000256" key="1">
    <source>
        <dbReference type="ARBA" id="ARBA00004141"/>
    </source>
</evidence>
<accession>A0ABR9K4K0</accession>
<keyword evidence="4 6" id="KW-0472">Membrane</keyword>
<sequence length="244" mass="25351">MYTKIITTEFRLRLREGHTLVFAFGLPLGLLAGFAVIPGSGDPADDLGGQTLAEYIASIGIGIAFAILGLMMMPAILAEYRERGVLRRMRATPARPSALLVAQLLFNAVTAAVSTLVLIGFGAAVFGVAAPRSPGWFAVSAAACMLALLALGSVVTAVAPTARAGNAIGMLLFFPSLFLAGVYIPYDQMPAALQRVCDFTPLGAGLEAVRSAWAGDAPEMSALAIMIGYGAVATAAAAKLFRWE</sequence>
<dbReference type="InterPro" id="IPR000412">
    <property type="entry name" value="ABC_2_transport"/>
</dbReference>
<dbReference type="Pfam" id="PF01061">
    <property type="entry name" value="ABC2_membrane"/>
    <property type="match status" value="1"/>
</dbReference>
<evidence type="ECO:0000259" key="7">
    <source>
        <dbReference type="PROSITE" id="PS51012"/>
    </source>
</evidence>
<feature type="transmembrane region" description="Helical" evidence="6">
    <location>
        <begin position="220"/>
        <end position="241"/>
    </location>
</feature>
<protein>
    <recommendedName>
        <fullName evidence="6">Transport permease protein</fullName>
    </recommendedName>
</protein>
<dbReference type="EMBL" id="JADBDZ010000001">
    <property type="protein sequence ID" value="MBE1537496.1"/>
    <property type="molecule type" value="Genomic_DNA"/>
</dbReference>
<evidence type="ECO:0000256" key="5">
    <source>
        <dbReference type="ARBA" id="ARBA00023251"/>
    </source>
</evidence>
<evidence type="ECO:0000313" key="9">
    <source>
        <dbReference type="Proteomes" id="UP000627838"/>
    </source>
</evidence>
<dbReference type="InterPro" id="IPR047817">
    <property type="entry name" value="ABC2_TM_bact-type"/>
</dbReference>
<dbReference type="PROSITE" id="PS51012">
    <property type="entry name" value="ABC_TM2"/>
    <property type="match status" value="1"/>
</dbReference>
<evidence type="ECO:0000313" key="8">
    <source>
        <dbReference type="EMBL" id="MBE1537496.1"/>
    </source>
</evidence>
<feature type="domain" description="ABC transmembrane type-2" evidence="7">
    <location>
        <begin position="18"/>
        <end position="244"/>
    </location>
</feature>
<comment type="subcellular location">
    <subcellularLocation>
        <location evidence="6">Cell membrane</location>
        <topology evidence="6">Multi-pass membrane protein</topology>
    </subcellularLocation>
    <subcellularLocation>
        <location evidence="1">Membrane</location>
        <topology evidence="1">Multi-pass membrane protein</topology>
    </subcellularLocation>
</comment>
<dbReference type="PRINTS" id="PR00164">
    <property type="entry name" value="ABC2TRNSPORT"/>
</dbReference>
<dbReference type="PIRSF" id="PIRSF006648">
    <property type="entry name" value="DrrB"/>
    <property type="match status" value="1"/>
</dbReference>
<evidence type="ECO:0000256" key="3">
    <source>
        <dbReference type="ARBA" id="ARBA00022989"/>
    </source>
</evidence>
<keyword evidence="5" id="KW-0046">Antibiotic resistance</keyword>
<feature type="transmembrane region" description="Helical" evidence="6">
    <location>
        <begin position="52"/>
        <end position="77"/>
    </location>
</feature>
<dbReference type="RefSeq" id="WP_192763361.1">
    <property type="nucleotide sequence ID" value="NZ_JADBDZ010000001.1"/>
</dbReference>
<feature type="transmembrane region" description="Helical" evidence="6">
    <location>
        <begin position="20"/>
        <end position="40"/>
    </location>
</feature>
<keyword evidence="2 6" id="KW-0812">Transmembrane</keyword>
<comment type="caution">
    <text evidence="8">The sequence shown here is derived from an EMBL/GenBank/DDBJ whole genome shotgun (WGS) entry which is preliminary data.</text>
</comment>
<evidence type="ECO:0000256" key="6">
    <source>
        <dbReference type="RuleBase" id="RU361157"/>
    </source>
</evidence>
<name>A0ABR9K4K0_9ACTN</name>
<gene>
    <name evidence="8" type="ORF">H4W34_007329</name>
</gene>
<feature type="transmembrane region" description="Helical" evidence="6">
    <location>
        <begin position="98"/>
        <end position="130"/>
    </location>
</feature>
<dbReference type="Proteomes" id="UP000627838">
    <property type="component" value="Unassembled WGS sequence"/>
</dbReference>
<reference evidence="8 9" key="1">
    <citation type="submission" date="2020-10" db="EMBL/GenBank/DDBJ databases">
        <title>Sequencing the genomes of 1000 actinobacteria strains.</title>
        <authorList>
            <person name="Klenk H.-P."/>
        </authorList>
    </citation>
    <scope>NUCLEOTIDE SEQUENCE [LARGE SCALE GENOMIC DNA]</scope>
    <source>
        <strain evidence="8 9">DSM 46744</strain>
    </source>
</reference>
<comment type="similarity">
    <text evidence="6">Belongs to the ABC-2 integral membrane protein family.</text>
</comment>
<evidence type="ECO:0000256" key="2">
    <source>
        <dbReference type="ARBA" id="ARBA00022692"/>
    </source>
</evidence>
<organism evidence="8 9">
    <name type="scientific">Actinomadura algeriensis</name>
    <dbReference type="NCBI Taxonomy" id="1679523"/>
    <lineage>
        <taxon>Bacteria</taxon>
        <taxon>Bacillati</taxon>
        <taxon>Actinomycetota</taxon>
        <taxon>Actinomycetes</taxon>
        <taxon>Streptosporangiales</taxon>
        <taxon>Thermomonosporaceae</taxon>
        <taxon>Actinomadura</taxon>
    </lineage>
</organism>
<dbReference type="InterPro" id="IPR013525">
    <property type="entry name" value="ABC2_TM"/>
</dbReference>
<dbReference type="InterPro" id="IPR052902">
    <property type="entry name" value="ABC-2_transporter"/>
</dbReference>
<keyword evidence="6" id="KW-1003">Cell membrane</keyword>
<dbReference type="PANTHER" id="PTHR43027:SF2">
    <property type="entry name" value="TRANSPORT PERMEASE PROTEIN"/>
    <property type="match status" value="1"/>
</dbReference>
<keyword evidence="9" id="KW-1185">Reference proteome</keyword>
<keyword evidence="3 6" id="KW-1133">Transmembrane helix</keyword>
<proteinExistence type="inferred from homology"/>
<dbReference type="PANTHER" id="PTHR43027">
    <property type="entry name" value="DOXORUBICIN RESISTANCE ABC TRANSPORTER PERMEASE PROTEIN DRRC-RELATED"/>
    <property type="match status" value="1"/>
</dbReference>